<evidence type="ECO:0000313" key="7">
    <source>
        <dbReference type="Proteomes" id="UP001139031"/>
    </source>
</evidence>
<dbReference type="Proteomes" id="UP001139031">
    <property type="component" value="Unassembled WGS sequence"/>
</dbReference>
<dbReference type="EMBL" id="JAIRAU010000001">
    <property type="protein sequence ID" value="MBZ5707652.1"/>
    <property type="molecule type" value="Genomic_DNA"/>
</dbReference>
<dbReference type="PANTHER" id="PTHR43343">
    <property type="entry name" value="PEPTIDASE S12"/>
    <property type="match status" value="1"/>
</dbReference>
<keyword evidence="2" id="KW-0645">Protease</keyword>
<keyword evidence="7" id="KW-1185">Reference proteome</keyword>
<dbReference type="Pfam" id="PF13365">
    <property type="entry name" value="Trypsin_2"/>
    <property type="match status" value="1"/>
</dbReference>
<comment type="similarity">
    <text evidence="1">Belongs to the peptidase S1C family.</text>
</comment>
<feature type="domain" description="PDZ" evidence="5">
    <location>
        <begin position="307"/>
        <end position="369"/>
    </location>
</feature>
<proteinExistence type="inferred from homology"/>
<dbReference type="PANTHER" id="PTHR43343:SF3">
    <property type="entry name" value="PROTEASE DO-LIKE 8, CHLOROPLASTIC"/>
    <property type="match status" value="1"/>
</dbReference>
<dbReference type="PROSITE" id="PS50106">
    <property type="entry name" value="PDZ"/>
    <property type="match status" value="1"/>
</dbReference>
<dbReference type="InterPro" id="IPR051201">
    <property type="entry name" value="Chloro_Bact_Ser_Proteases"/>
</dbReference>
<dbReference type="InterPro" id="IPR036034">
    <property type="entry name" value="PDZ_sf"/>
</dbReference>
<dbReference type="Gene3D" id="2.40.10.10">
    <property type="entry name" value="Trypsin-like serine proteases"/>
    <property type="match status" value="2"/>
</dbReference>
<evidence type="ECO:0000256" key="4">
    <source>
        <dbReference type="SAM" id="SignalP"/>
    </source>
</evidence>
<dbReference type="InterPro" id="IPR001478">
    <property type="entry name" value="PDZ"/>
</dbReference>
<dbReference type="InterPro" id="IPR001940">
    <property type="entry name" value="Peptidase_S1C"/>
</dbReference>
<sequence length="407" mass="42479">MAASRRTLLSTSLVLLGCLTVLPGMTECQAAAPPSPRTETVTASAPREIAPDVGAHATLTGVVAAPSQPAATPEVKRPSPAARLEAEQNVIDVFRAAAPATVFVTQKRVVRDYSMRALEVPAGSGTGFVWDTQGHVVTNYHVVDAGRSRGTYSVTLYSQKTYDAQLLGGDPNKDIAVLRLIDCDEPLTPIRVLPQGGPLEVGQTAIAIGNPFGLDHTLTTGVVSAIGREVQGYGGVTIRDMIQTDASINPGNSGGPLLDSGAHLIGMNTMIFSKTGSSAGIGFAVPVAAVRRVVPQIIDKGRVEHPGLGIEPLPDAYAARVGVKGVVITRTVAGGPAAKAGIRGLSQDRTGELVLGDIIVGINEHKVRNYDDLYNALDRFKVGDEVEVKLVRDGAAASVKLNLIDLP</sequence>
<dbReference type="InterPro" id="IPR006311">
    <property type="entry name" value="TAT_signal"/>
</dbReference>
<evidence type="ECO:0000313" key="6">
    <source>
        <dbReference type="EMBL" id="MBZ5707652.1"/>
    </source>
</evidence>
<dbReference type="PROSITE" id="PS51318">
    <property type="entry name" value="TAT"/>
    <property type="match status" value="1"/>
</dbReference>
<evidence type="ECO:0000256" key="1">
    <source>
        <dbReference type="ARBA" id="ARBA00010541"/>
    </source>
</evidence>
<protein>
    <submittedName>
        <fullName evidence="6">Trypsin-like peptidase domain-containing protein</fullName>
    </submittedName>
</protein>
<feature type="chain" id="PRO_5045522346" evidence="4">
    <location>
        <begin position="31"/>
        <end position="407"/>
    </location>
</feature>
<dbReference type="Gene3D" id="2.30.42.10">
    <property type="match status" value="1"/>
</dbReference>
<keyword evidence="3" id="KW-0378">Hydrolase</keyword>
<dbReference type="PROSITE" id="PS51257">
    <property type="entry name" value="PROKAR_LIPOPROTEIN"/>
    <property type="match status" value="1"/>
</dbReference>
<dbReference type="SUPFAM" id="SSF50156">
    <property type="entry name" value="PDZ domain-like"/>
    <property type="match status" value="1"/>
</dbReference>
<evidence type="ECO:0000256" key="2">
    <source>
        <dbReference type="ARBA" id="ARBA00022670"/>
    </source>
</evidence>
<evidence type="ECO:0000256" key="3">
    <source>
        <dbReference type="ARBA" id="ARBA00022801"/>
    </source>
</evidence>
<comment type="caution">
    <text evidence="6">The sequence shown here is derived from an EMBL/GenBank/DDBJ whole genome shotgun (WGS) entry which is preliminary data.</text>
</comment>
<dbReference type="RefSeq" id="WP_224189415.1">
    <property type="nucleotide sequence ID" value="NZ_JAIRAU010000001.1"/>
</dbReference>
<dbReference type="SMART" id="SM00228">
    <property type="entry name" value="PDZ"/>
    <property type="match status" value="1"/>
</dbReference>
<feature type="signal peptide" evidence="4">
    <location>
        <begin position="1"/>
        <end position="30"/>
    </location>
</feature>
<gene>
    <name evidence="6" type="ORF">K7C98_00175</name>
</gene>
<dbReference type="Pfam" id="PF13180">
    <property type="entry name" value="PDZ_2"/>
    <property type="match status" value="1"/>
</dbReference>
<keyword evidence="4" id="KW-0732">Signal</keyword>
<dbReference type="PRINTS" id="PR00834">
    <property type="entry name" value="PROTEASES2C"/>
</dbReference>
<accession>A0ABS7THF1</accession>
<organism evidence="6 7">
    <name type="scientific">Nannocystis pusilla</name>
    <dbReference type="NCBI Taxonomy" id="889268"/>
    <lineage>
        <taxon>Bacteria</taxon>
        <taxon>Pseudomonadati</taxon>
        <taxon>Myxococcota</taxon>
        <taxon>Polyangia</taxon>
        <taxon>Nannocystales</taxon>
        <taxon>Nannocystaceae</taxon>
        <taxon>Nannocystis</taxon>
    </lineage>
</organism>
<name>A0ABS7THF1_9BACT</name>
<dbReference type="InterPro" id="IPR043504">
    <property type="entry name" value="Peptidase_S1_PA_chymotrypsin"/>
</dbReference>
<dbReference type="SUPFAM" id="SSF50494">
    <property type="entry name" value="Trypsin-like serine proteases"/>
    <property type="match status" value="1"/>
</dbReference>
<dbReference type="InterPro" id="IPR009003">
    <property type="entry name" value="Peptidase_S1_PA"/>
</dbReference>
<evidence type="ECO:0000259" key="5">
    <source>
        <dbReference type="PROSITE" id="PS50106"/>
    </source>
</evidence>
<reference evidence="6" key="1">
    <citation type="submission" date="2021-08" db="EMBL/GenBank/DDBJ databases">
        <authorList>
            <person name="Stevens D.C."/>
        </authorList>
    </citation>
    <scope>NUCLEOTIDE SEQUENCE</scope>
    <source>
        <strain evidence="6">DSM 53165</strain>
    </source>
</reference>